<dbReference type="Proteomes" id="UP000770717">
    <property type="component" value="Unassembled WGS sequence"/>
</dbReference>
<dbReference type="PROSITE" id="PS51551">
    <property type="entry name" value="EPHRIN_RBD_2"/>
    <property type="match status" value="1"/>
</dbReference>
<evidence type="ECO:0000256" key="11">
    <source>
        <dbReference type="SAM" id="SignalP"/>
    </source>
</evidence>
<comment type="subcellular location">
    <subcellularLocation>
        <location evidence="1">Membrane</location>
        <topology evidence="1">Lipid-anchor</topology>
        <topology evidence="1">GPI-anchor</topology>
    </subcellularLocation>
</comment>
<dbReference type="InterPro" id="IPR001799">
    <property type="entry name" value="Ephrin_RBD"/>
</dbReference>
<dbReference type="PANTHER" id="PTHR11304:SF42">
    <property type="entry name" value="EPHRIN-A4"/>
    <property type="match status" value="1"/>
</dbReference>
<feature type="domain" description="Ephrin RBD" evidence="12">
    <location>
        <begin position="25"/>
        <end position="157"/>
    </location>
</feature>
<feature type="chain" id="PRO_5035302292" description="Ephrin RBD domain-containing protein" evidence="11">
    <location>
        <begin position="24"/>
        <end position="215"/>
    </location>
</feature>
<evidence type="ECO:0000256" key="5">
    <source>
        <dbReference type="ARBA" id="ARBA00023157"/>
    </source>
</evidence>
<dbReference type="GO" id="GO:0005886">
    <property type="term" value="C:plasma membrane"/>
    <property type="evidence" value="ECO:0007669"/>
    <property type="project" value="TreeGrafter"/>
</dbReference>
<evidence type="ECO:0000313" key="13">
    <source>
        <dbReference type="EMBL" id="KAG9471997.1"/>
    </source>
</evidence>
<dbReference type="InterPro" id="IPR008972">
    <property type="entry name" value="Cupredoxin"/>
</dbReference>
<accession>A0A8J6JXL5</accession>
<evidence type="ECO:0000256" key="9">
    <source>
        <dbReference type="RuleBase" id="RU004375"/>
    </source>
</evidence>
<dbReference type="OrthoDB" id="6250301at2759"/>
<comment type="caution">
    <text evidence="13">The sequence shown here is derived from an EMBL/GenBank/DDBJ whole genome shotgun (WGS) entry which is preliminary data.</text>
</comment>
<feature type="disulfide bond" evidence="8">
    <location>
        <begin position="58"/>
        <end position="98"/>
    </location>
</feature>
<evidence type="ECO:0000256" key="10">
    <source>
        <dbReference type="SAM" id="MobiDB-lite"/>
    </source>
</evidence>
<dbReference type="GO" id="GO:0048013">
    <property type="term" value="P:ephrin receptor signaling pathway"/>
    <property type="evidence" value="ECO:0007669"/>
    <property type="project" value="InterPro"/>
</dbReference>
<dbReference type="Pfam" id="PF00812">
    <property type="entry name" value="Ephrin"/>
    <property type="match status" value="1"/>
</dbReference>
<evidence type="ECO:0000313" key="14">
    <source>
        <dbReference type="Proteomes" id="UP000770717"/>
    </source>
</evidence>
<dbReference type="PANTHER" id="PTHR11304">
    <property type="entry name" value="EPHRIN"/>
    <property type="match status" value="1"/>
</dbReference>
<dbReference type="PRINTS" id="PR01347">
    <property type="entry name" value="EPHRIN"/>
</dbReference>
<dbReference type="EMBL" id="WNTK01000082">
    <property type="protein sequence ID" value="KAG9471997.1"/>
    <property type="molecule type" value="Genomic_DNA"/>
</dbReference>
<dbReference type="SUPFAM" id="SSF49503">
    <property type="entry name" value="Cupredoxins"/>
    <property type="match status" value="1"/>
</dbReference>
<sequence>MMMMRGPGLLCLLCALLERLSRGCGLQHAVYWNSSNPRFLTEEYVVNVAINDYLIIYCPHYDSRVPVERTENFVLYRVNREGYEGCHKTSQALVRWECKWPYAPSGPIKFSEKIQRFTSFSLGVEFDAGQDYYYISIPEVGSVGECLKVRVSVCCRATILVSPAARPITEDPKSQPRGGGARSPSQGDPWRRSGGSSPQASPALLLALGLSLLCF</sequence>
<keyword evidence="4 9" id="KW-0472">Membrane</keyword>
<dbReference type="InterPro" id="IPR031328">
    <property type="entry name" value="Ephrin"/>
</dbReference>
<keyword evidence="7" id="KW-0449">Lipoprotein</keyword>
<dbReference type="Gene3D" id="2.60.40.420">
    <property type="entry name" value="Cupredoxins - blue copper proteins"/>
    <property type="match status" value="1"/>
</dbReference>
<evidence type="ECO:0000256" key="2">
    <source>
        <dbReference type="ARBA" id="ARBA00022622"/>
    </source>
</evidence>
<feature type="signal peptide" evidence="11">
    <location>
        <begin position="1"/>
        <end position="23"/>
    </location>
</feature>
<evidence type="ECO:0000256" key="1">
    <source>
        <dbReference type="ARBA" id="ARBA00004589"/>
    </source>
</evidence>
<evidence type="ECO:0000256" key="4">
    <source>
        <dbReference type="ARBA" id="ARBA00023136"/>
    </source>
</evidence>
<keyword evidence="5 8" id="KW-1015">Disulfide bond</keyword>
<reference evidence="13" key="1">
    <citation type="thesis" date="2020" institute="ProQuest LLC" country="789 East Eisenhower Parkway, Ann Arbor, MI, USA">
        <title>Comparative Genomics and Chromosome Evolution.</title>
        <authorList>
            <person name="Mudd A.B."/>
        </authorList>
    </citation>
    <scope>NUCLEOTIDE SEQUENCE</scope>
    <source>
        <strain evidence="13">HN-11 Male</strain>
        <tissue evidence="13">Kidney and liver</tissue>
    </source>
</reference>
<keyword evidence="3 11" id="KW-0732">Signal</keyword>
<protein>
    <recommendedName>
        <fullName evidence="12">Ephrin RBD domain-containing protein</fullName>
    </recommendedName>
</protein>
<comment type="caution">
    <text evidence="8">Lacks conserved residue(s) required for the propagation of feature annotation.</text>
</comment>
<proteinExistence type="inferred from homology"/>
<dbReference type="GO" id="GO:0046875">
    <property type="term" value="F:ephrin receptor binding"/>
    <property type="evidence" value="ECO:0007669"/>
    <property type="project" value="InterPro"/>
</dbReference>
<comment type="similarity">
    <text evidence="8 9">Belongs to the ephrin family.</text>
</comment>
<dbReference type="GO" id="GO:0007411">
    <property type="term" value="P:axon guidance"/>
    <property type="evidence" value="ECO:0007669"/>
    <property type="project" value="TreeGrafter"/>
</dbReference>
<evidence type="ECO:0000259" key="12">
    <source>
        <dbReference type="PROSITE" id="PS51551"/>
    </source>
</evidence>
<keyword evidence="6" id="KW-0325">Glycoprotein</keyword>
<keyword evidence="14" id="KW-1185">Reference proteome</keyword>
<dbReference type="InterPro" id="IPR034252">
    <property type="entry name" value="Ephrin-A_Ecto"/>
</dbReference>
<name>A0A8J6JXL5_ELECQ</name>
<gene>
    <name evidence="13" type="ORF">GDO78_021775</name>
</gene>
<evidence type="ECO:0000256" key="8">
    <source>
        <dbReference type="PROSITE-ProRule" id="PRU00884"/>
    </source>
</evidence>
<dbReference type="GO" id="GO:0098552">
    <property type="term" value="C:side of membrane"/>
    <property type="evidence" value="ECO:0007669"/>
    <property type="project" value="UniProtKB-KW"/>
</dbReference>
<evidence type="ECO:0000256" key="3">
    <source>
        <dbReference type="ARBA" id="ARBA00022729"/>
    </source>
</evidence>
<feature type="region of interest" description="Disordered" evidence="10">
    <location>
        <begin position="166"/>
        <end position="198"/>
    </location>
</feature>
<dbReference type="AlphaFoldDB" id="A0A8J6JXL5"/>
<dbReference type="CDD" id="cd10425">
    <property type="entry name" value="Ephrin-A_Ectodomain"/>
    <property type="match status" value="1"/>
</dbReference>
<evidence type="ECO:0000256" key="6">
    <source>
        <dbReference type="ARBA" id="ARBA00023180"/>
    </source>
</evidence>
<keyword evidence="2" id="KW-0336">GPI-anchor</keyword>
<organism evidence="13 14">
    <name type="scientific">Eleutherodactylus coqui</name>
    <name type="common">Puerto Rican coqui</name>
    <dbReference type="NCBI Taxonomy" id="57060"/>
    <lineage>
        <taxon>Eukaryota</taxon>
        <taxon>Metazoa</taxon>
        <taxon>Chordata</taxon>
        <taxon>Craniata</taxon>
        <taxon>Vertebrata</taxon>
        <taxon>Euteleostomi</taxon>
        <taxon>Amphibia</taxon>
        <taxon>Batrachia</taxon>
        <taxon>Anura</taxon>
        <taxon>Neobatrachia</taxon>
        <taxon>Hyloidea</taxon>
        <taxon>Eleutherodactylidae</taxon>
        <taxon>Eleutherodactylinae</taxon>
        <taxon>Eleutherodactylus</taxon>
        <taxon>Eleutherodactylus</taxon>
    </lineage>
</organism>
<evidence type="ECO:0000256" key="7">
    <source>
        <dbReference type="ARBA" id="ARBA00023288"/>
    </source>
</evidence>